<dbReference type="InterPro" id="IPR036291">
    <property type="entry name" value="NAD(P)-bd_dom_sf"/>
</dbReference>
<accession>A0A6J6VDN6</accession>
<dbReference type="AlphaFoldDB" id="A0A6J6VDN6"/>
<dbReference type="GO" id="GO:0016491">
    <property type="term" value="F:oxidoreductase activity"/>
    <property type="evidence" value="ECO:0007669"/>
    <property type="project" value="UniProtKB-KW"/>
</dbReference>
<comment type="similarity">
    <text evidence="1">Belongs to the short-chain dehydrogenases/reductases (SDR) family.</text>
</comment>
<dbReference type="GO" id="GO:0016020">
    <property type="term" value="C:membrane"/>
    <property type="evidence" value="ECO:0007669"/>
    <property type="project" value="TreeGrafter"/>
</dbReference>
<gene>
    <name evidence="3" type="ORF">UFOPK2761_03362</name>
</gene>
<dbReference type="InterPro" id="IPR002347">
    <property type="entry name" value="SDR_fam"/>
</dbReference>
<organism evidence="3">
    <name type="scientific">freshwater metagenome</name>
    <dbReference type="NCBI Taxonomy" id="449393"/>
    <lineage>
        <taxon>unclassified sequences</taxon>
        <taxon>metagenomes</taxon>
        <taxon>ecological metagenomes</taxon>
    </lineage>
</organism>
<dbReference type="PRINTS" id="PR00081">
    <property type="entry name" value="GDHRDH"/>
</dbReference>
<evidence type="ECO:0000256" key="1">
    <source>
        <dbReference type="ARBA" id="ARBA00006484"/>
    </source>
</evidence>
<evidence type="ECO:0000256" key="2">
    <source>
        <dbReference type="ARBA" id="ARBA00023002"/>
    </source>
</evidence>
<dbReference type="SUPFAM" id="SSF51735">
    <property type="entry name" value="NAD(P)-binding Rossmann-fold domains"/>
    <property type="match status" value="1"/>
</dbReference>
<sequence>MLDLLPSALPATVTAGPARLLRRLRGAPSPVAGRTVLVTGASSGIGEHTAYAAARAGATVLLVARRAEELERVAEQVRALGARASTYSCDLTDGEAVDALVVQVLAEHGAVDHLVNNAGRSIRRSLAESADRFHDVERTMAINYFGPVRLTMGLLPAMREQGFGHVVNVVSWGVQIKAPKFSAYLASKSAIDTWGRILAREARSDGVHVTNMRFGLVKTPMIAPTKEYENQRAMTAEQAGQQVLRIMEDLPPAWGHPVGYVGEAMNLLAPGLLDAVMHQLHQRIPDSRR</sequence>
<dbReference type="Pfam" id="PF00106">
    <property type="entry name" value="adh_short"/>
    <property type="match status" value="1"/>
</dbReference>
<keyword evidence="2" id="KW-0560">Oxidoreductase</keyword>
<reference evidence="3" key="1">
    <citation type="submission" date="2020-05" db="EMBL/GenBank/DDBJ databases">
        <authorList>
            <person name="Chiriac C."/>
            <person name="Salcher M."/>
            <person name="Ghai R."/>
            <person name="Kavagutti S V."/>
        </authorList>
    </citation>
    <scope>NUCLEOTIDE SEQUENCE</scope>
</reference>
<dbReference type="PANTHER" id="PTHR44196">
    <property type="entry name" value="DEHYDROGENASE/REDUCTASE SDR FAMILY MEMBER 7B"/>
    <property type="match status" value="1"/>
</dbReference>
<protein>
    <submittedName>
        <fullName evidence="3">Unannotated protein</fullName>
    </submittedName>
</protein>
<dbReference type="EMBL" id="CAEZYQ010000047">
    <property type="protein sequence ID" value="CAB4770501.1"/>
    <property type="molecule type" value="Genomic_DNA"/>
</dbReference>
<name>A0A6J6VDN6_9ZZZZ</name>
<dbReference type="Gene3D" id="3.40.50.720">
    <property type="entry name" value="NAD(P)-binding Rossmann-like Domain"/>
    <property type="match status" value="1"/>
</dbReference>
<dbReference type="CDD" id="cd05233">
    <property type="entry name" value="SDR_c"/>
    <property type="match status" value="1"/>
</dbReference>
<dbReference type="PANTHER" id="PTHR44196:SF1">
    <property type="entry name" value="DEHYDROGENASE_REDUCTASE SDR FAMILY MEMBER 7B"/>
    <property type="match status" value="1"/>
</dbReference>
<evidence type="ECO:0000313" key="3">
    <source>
        <dbReference type="EMBL" id="CAB4770501.1"/>
    </source>
</evidence>
<dbReference type="PRINTS" id="PR00080">
    <property type="entry name" value="SDRFAMILY"/>
</dbReference>
<proteinExistence type="inferred from homology"/>